<keyword evidence="2" id="KW-1133">Transmembrane helix</keyword>
<protein>
    <submittedName>
        <fullName evidence="3">Putative integral membrane protein</fullName>
    </submittedName>
</protein>
<dbReference type="AlphaFoldDB" id="A0A1R4GM32"/>
<keyword evidence="4" id="KW-1185">Reference proteome</keyword>
<dbReference type="InterPro" id="IPR009937">
    <property type="entry name" value="Phage_holin_3_6"/>
</dbReference>
<evidence type="ECO:0000313" key="4">
    <source>
        <dbReference type="Proteomes" id="UP000195787"/>
    </source>
</evidence>
<reference evidence="3 4" key="1">
    <citation type="submission" date="2017-02" db="EMBL/GenBank/DDBJ databases">
        <authorList>
            <person name="Peterson S.W."/>
        </authorList>
    </citation>
    <scope>NUCLEOTIDE SEQUENCE [LARGE SCALE GENOMIC DNA]</scope>
    <source>
        <strain evidence="3 4">LMG 22410</strain>
    </source>
</reference>
<dbReference type="Proteomes" id="UP000195787">
    <property type="component" value="Unassembled WGS sequence"/>
</dbReference>
<dbReference type="GeneID" id="303174160"/>
<evidence type="ECO:0000256" key="1">
    <source>
        <dbReference type="SAM" id="MobiDB-lite"/>
    </source>
</evidence>
<dbReference type="EMBL" id="FUHU01000046">
    <property type="protein sequence ID" value="SJM69250.1"/>
    <property type="molecule type" value="Genomic_DNA"/>
</dbReference>
<feature type="compositionally biased region" description="Basic and acidic residues" evidence="1">
    <location>
        <begin position="142"/>
        <end position="154"/>
    </location>
</feature>
<feature type="transmembrane region" description="Helical" evidence="2">
    <location>
        <begin position="40"/>
        <end position="64"/>
    </location>
</feature>
<keyword evidence="2" id="KW-0472">Membrane</keyword>
<accession>A0A1R4GM32</accession>
<proteinExistence type="predicted"/>
<dbReference type="RefSeq" id="WP_086993003.1">
    <property type="nucleotide sequence ID" value="NZ_FUHU01000046.1"/>
</dbReference>
<gene>
    <name evidence="3" type="ORF">CZ674_13170</name>
</gene>
<name>A0A1R4GM32_9MICO</name>
<keyword evidence="2" id="KW-0812">Transmembrane</keyword>
<organism evidence="3 4">
    <name type="scientific">Agrococcus casei LMG 22410</name>
    <dbReference type="NCBI Taxonomy" id="1255656"/>
    <lineage>
        <taxon>Bacteria</taxon>
        <taxon>Bacillati</taxon>
        <taxon>Actinomycetota</taxon>
        <taxon>Actinomycetes</taxon>
        <taxon>Micrococcales</taxon>
        <taxon>Microbacteriaceae</taxon>
        <taxon>Agrococcus</taxon>
    </lineage>
</organism>
<evidence type="ECO:0000313" key="3">
    <source>
        <dbReference type="EMBL" id="SJM69250.1"/>
    </source>
</evidence>
<feature type="region of interest" description="Disordered" evidence="1">
    <location>
        <begin position="128"/>
        <end position="154"/>
    </location>
</feature>
<evidence type="ECO:0000256" key="2">
    <source>
        <dbReference type="SAM" id="Phobius"/>
    </source>
</evidence>
<feature type="transmembrane region" description="Helical" evidence="2">
    <location>
        <begin position="76"/>
        <end position="101"/>
    </location>
</feature>
<dbReference type="Pfam" id="PF07332">
    <property type="entry name" value="Phage_holin_3_6"/>
    <property type="match status" value="1"/>
</dbReference>
<dbReference type="OrthoDB" id="5122230at2"/>
<sequence>MSERKRLGDLISEVPGQITSLLKAEIANLKAEVTGKVKGIGIGAVLLIVAVVFALYMVGWLFAAGFHAWQLLFPEWAAALLTAASLLVIILILAIPGALMVMKNAKFGDMRSVGSIKEDVNMARGLGHAADGTSPLDDLDAREDLKAKNEEGDR</sequence>